<dbReference type="Pfam" id="PF12034">
    <property type="entry name" value="YfbK_C"/>
    <property type="match status" value="1"/>
</dbReference>
<evidence type="ECO:0000313" key="3">
    <source>
        <dbReference type="EMBL" id="VAW14124.1"/>
    </source>
</evidence>
<dbReference type="InterPro" id="IPR022156">
    <property type="entry name" value="Uncharacterised_YfbK_N"/>
</dbReference>
<dbReference type="InterPro" id="IPR036465">
    <property type="entry name" value="vWFA_dom_sf"/>
</dbReference>
<keyword evidence="1" id="KW-1133">Transmembrane helix</keyword>
<proteinExistence type="predicted"/>
<dbReference type="SMART" id="SM00327">
    <property type="entry name" value="VWA"/>
    <property type="match status" value="1"/>
</dbReference>
<dbReference type="InterPro" id="IPR021908">
    <property type="entry name" value="YfbK_C"/>
</dbReference>
<reference evidence="3" key="1">
    <citation type="submission" date="2018-06" db="EMBL/GenBank/DDBJ databases">
        <authorList>
            <person name="Zhirakovskaya E."/>
        </authorList>
    </citation>
    <scope>NUCLEOTIDE SEQUENCE</scope>
</reference>
<evidence type="ECO:0000259" key="2">
    <source>
        <dbReference type="PROSITE" id="PS50234"/>
    </source>
</evidence>
<protein>
    <submittedName>
        <fullName evidence="3">von Willebrand factor, vWF type A domain protein STM2315</fullName>
    </submittedName>
</protein>
<keyword evidence="1" id="KW-0812">Transmembrane</keyword>
<dbReference type="SUPFAM" id="SSF53300">
    <property type="entry name" value="vWA-like"/>
    <property type="match status" value="1"/>
</dbReference>
<dbReference type="AlphaFoldDB" id="A0A3B0TZZ5"/>
<keyword evidence="1" id="KW-0472">Membrane</keyword>
<dbReference type="Pfam" id="PF12450">
    <property type="entry name" value="vWF_A"/>
    <property type="match status" value="1"/>
</dbReference>
<accession>A0A3B0TZZ5</accession>
<organism evidence="3">
    <name type="scientific">hydrothermal vent metagenome</name>
    <dbReference type="NCBI Taxonomy" id="652676"/>
    <lineage>
        <taxon>unclassified sequences</taxon>
        <taxon>metagenomes</taxon>
        <taxon>ecological metagenomes</taxon>
    </lineage>
</organism>
<dbReference type="PANTHER" id="PTHR10579:SF43">
    <property type="entry name" value="ZINC FINGER (C3HC4-TYPE RING FINGER) FAMILY PROTEIN"/>
    <property type="match status" value="1"/>
</dbReference>
<dbReference type="Pfam" id="PF13519">
    <property type="entry name" value="VWA_2"/>
    <property type="match status" value="1"/>
</dbReference>
<feature type="transmembrane region" description="Helical" evidence="1">
    <location>
        <begin position="69"/>
        <end position="88"/>
    </location>
</feature>
<feature type="domain" description="VWFA" evidence="2">
    <location>
        <begin position="319"/>
        <end position="504"/>
    </location>
</feature>
<gene>
    <name evidence="3" type="ORF">MNBD_ALPHA09-2244</name>
</gene>
<dbReference type="InterPro" id="IPR002035">
    <property type="entry name" value="VWF_A"/>
</dbReference>
<dbReference type="CDD" id="cd01465">
    <property type="entry name" value="vWA_subgroup"/>
    <property type="match status" value="1"/>
</dbReference>
<dbReference type="PANTHER" id="PTHR10579">
    <property type="entry name" value="CALCIUM-ACTIVATED CHLORIDE CHANNEL REGULATOR"/>
    <property type="match status" value="1"/>
</dbReference>
<dbReference type="EMBL" id="UOEM01000070">
    <property type="protein sequence ID" value="VAW14124.1"/>
    <property type="molecule type" value="Genomic_DNA"/>
</dbReference>
<evidence type="ECO:0000256" key="1">
    <source>
        <dbReference type="SAM" id="Phobius"/>
    </source>
</evidence>
<dbReference type="PROSITE" id="PS50234">
    <property type="entry name" value="VWFA"/>
    <property type="match status" value="1"/>
</dbReference>
<dbReference type="InterPro" id="IPR051266">
    <property type="entry name" value="CLCR"/>
</dbReference>
<name>A0A3B0TZZ5_9ZZZZ</name>
<dbReference type="Gene3D" id="3.40.50.410">
    <property type="entry name" value="von Willebrand factor, type A domain"/>
    <property type="match status" value="1"/>
</dbReference>
<sequence>MTVPDLRKLADIKPAENQAARARAIRAGLTAFDAETQKKSTPPQGSSLWRRLTAIFNLNSRRWTMDRRIAFGVLAAGVLLVPLTAQLMNTTSFSPPQISVGRQAALEDRLQPVTPPPRAELSADPKADAVLPQQEVVADEPAPVPMATVRTTKPAAVLALKRNAPASVPVAKMRTLAAPPASRNFMETKRLVAPGIGALLPRSPYAGQADDEQFEAFTTNPVTAVADQPVSTFSIDVDTASYAMVRRTLEAGRLPPPDMVRIEEMINYFDYDYPAPQTLDRPFRASVAIYPTPWNPETQLLHIGIKGHSMTPAARPRSNLVLLIDVSGSMRARDKLPLLKSAFRLLLGQLQDDDTVAIVTYAGGVGTALEPTRVKDRSKILSALDKLGAGGSTAGAAGIRAAYDLARANFDPKGVNRVILATDGDFNVGISDPEALKTYIAKERRSGVMLSVLGFGQGNLNDRLMQTLAQNGNGTAAYIDTLREAHKVLVDEASATLYPIAKDVKIQVEFNPATVAEYRLIGYETRALERSDFNNDRIDAGDIGAGHEVTAIYEITPRGSGAQLIDDLRYGAGAEKKADASGEYAFLKIRYKAPKASTSQLITRPIGPEDMVADFSRLSDDMRFAASVAAFGQKLRGVPHLRDFGTAEIAKIAAAARGPDVYGYRGEFLALVRLAGALDPETAPASADKKE</sequence>